<reference evidence="1" key="1">
    <citation type="submission" date="2020-01" db="EMBL/GenBank/DDBJ databases">
        <authorList>
            <person name="Rat A."/>
        </authorList>
    </citation>
    <scope>NUCLEOTIDE SEQUENCE</scope>
    <source>
        <strain evidence="1">LMG 31161</strain>
    </source>
</reference>
<organism evidence="1 4">
    <name type="scientific">Neoroseomonas oryzicola</name>
    <dbReference type="NCBI Taxonomy" id="535904"/>
    <lineage>
        <taxon>Bacteria</taxon>
        <taxon>Pseudomonadati</taxon>
        <taxon>Pseudomonadota</taxon>
        <taxon>Alphaproteobacteria</taxon>
        <taxon>Acetobacterales</taxon>
        <taxon>Acetobacteraceae</taxon>
        <taxon>Neoroseomonas</taxon>
    </lineage>
</organism>
<name>A0A9X9WEF5_9PROT</name>
<dbReference type="RefSeq" id="WP_168041746.1">
    <property type="nucleotide sequence ID" value="NZ_JAAEDK010000009.1"/>
</dbReference>
<dbReference type="EMBL" id="JAAEDK010000009">
    <property type="protein sequence ID" value="MBR0658715.1"/>
    <property type="molecule type" value="Genomic_DNA"/>
</dbReference>
<protein>
    <submittedName>
        <fullName evidence="1">Uncharacterized protein</fullName>
    </submittedName>
</protein>
<gene>
    <name evidence="2" type="ORF">GWK15_12925</name>
    <name evidence="1" type="ORF">GXW75_05610</name>
</gene>
<evidence type="ECO:0000313" key="1">
    <source>
        <dbReference type="EMBL" id="MBR0658715.1"/>
    </source>
</evidence>
<dbReference type="EMBL" id="JAAVUP010000003">
    <property type="protein sequence ID" value="NKE17849.1"/>
    <property type="molecule type" value="Genomic_DNA"/>
</dbReference>
<reference evidence="1" key="3">
    <citation type="journal article" date="2021" name="Syst. Appl. Microbiol.">
        <title>Roseomonas hellenica sp. nov., isolated from roots of wild-growing Alkanna tinctoria.</title>
        <authorList>
            <person name="Rat A."/>
            <person name="Naranjo H.D."/>
            <person name="Lebbe L."/>
            <person name="Cnockaert M."/>
            <person name="Krigas N."/>
            <person name="Grigoriadou K."/>
            <person name="Maloupa E."/>
            <person name="Willems A."/>
        </authorList>
    </citation>
    <scope>NUCLEOTIDE SEQUENCE</scope>
    <source>
        <strain evidence="1">LMG 31161</strain>
    </source>
</reference>
<dbReference type="Proteomes" id="UP001138708">
    <property type="component" value="Unassembled WGS sequence"/>
</dbReference>
<dbReference type="AlphaFoldDB" id="A0A9X9WEF5"/>
<dbReference type="Proteomes" id="UP000746741">
    <property type="component" value="Unassembled WGS sequence"/>
</dbReference>
<proteinExistence type="predicted"/>
<keyword evidence="3" id="KW-1185">Reference proteome</keyword>
<reference evidence="2 3" key="2">
    <citation type="submission" date="2020-02" db="EMBL/GenBank/DDBJ databases">
        <authorList>
            <person name="Sun Q."/>
            <person name="Inoue M."/>
        </authorList>
    </citation>
    <scope>NUCLEOTIDE SEQUENCE [LARGE SCALE GENOMIC DNA]</scope>
    <source>
        <strain evidence="2 3">KCTC 22478</strain>
    </source>
</reference>
<evidence type="ECO:0000313" key="3">
    <source>
        <dbReference type="Proteomes" id="UP000746741"/>
    </source>
</evidence>
<evidence type="ECO:0000313" key="4">
    <source>
        <dbReference type="Proteomes" id="UP001138708"/>
    </source>
</evidence>
<evidence type="ECO:0000313" key="2">
    <source>
        <dbReference type="EMBL" id="NKE17849.1"/>
    </source>
</evidence>
<comment type="caution">
    <text evidence="1">The sequence shown here is derived from an EMBL/GenBank/DDBJ whole genome shotgun (WGS) entry which is preliminary data.</text>
</comment>
<accession>A0A9X9WEF5</accession>
<sequence length="178" mass="19498">MDDKDHVFARFKDDKPVASDRRETLSIPRRGSAMGSRAVEVVHVRSSGTPTGKGQPRRLTFTDRAATWEHGFPARPLAQLPAMVDSETPARAEPVKHVMPMWEPTAVAVEVTTPVRDEAPVAAAVSAVEASRPRTRKSARRIADPFDASDDRANCMRCGYAIEPAREKRGLMSCSECG</sequence>